<feature type="non-terminal residue" evidence="2">
    <location>
        <position position="490"/>
    </location>
</feature>
<feature type="region of interest" description="Disordered" evidence="1">
    <location>
        <begin position="409"/>
        <end position="438"/>
    </location>
</feature>
<proteinExistence type="predicted"/>
<feature type="region of interest" description="Disordered" evidence="1">
    <location>
        <begin position="450"/>
        <end position="490"/>
    </location>
</feature>
<feature type="region of interest" description="Disordered" evidence="1">
    <location>
        <begin position="159"/>
        <end position="200"/>
    </location>
</feature>
<accession>A0A1B6J192</accession>
<dbReference type="EMBL" id="GECU01014752">
    <property type="protein sequence ID" value="JAS92954.1"/>
    <property type="molecule type" value="Transcribed_RNA"/>
</dbReference>
<feature type="compositionally biased region" description="Basic and acidic residues" evidence="1">
    <location>
        <begin position="159"/>
        <end position="170"/>
    </location>
</feature>
<feature type="compositionally biased region" description="Acidic residues" evidence="1">
    <location>
        <begin position="171"/>
        <end position="185"/>
    </location>
</feature>
<gene>
    <name evidence="2" type="ORF">g.95</name>
</gene>
<evidence type="ECO:0000256" key="1">
    <source>
        <dbReference type="SAM" id="MobiDB-lite"/>
    </source>
</evidence>
<reference evidence="2" key="1">
    <citation type="submission" date="2015-11" db="EMBL/GenBank/DDBJ databases">
        <title>De novo transcriptome assembly of four potential Pierce s Disease insect vectors from Arizona vineyards.</title>
        <authorList>
            <person name="Tassone E.E."/>
        </authorList>
    </citation>
    <scope>NUCLEOTIDE SEQUENCE</scope>
</reference>
<evidence type="ECO:0000313" key="2">
    <source>
        <dbReference type="EMBL" id="JAS92954.1"/>
    </source>
</evidence>
<dbReference type="AlphaFoldDB" id="A0A1B6J192"/>
<organism evidence="2">
    <name type="scientific">Homalodisca liturata</name>
    <dbReference type="NCBI Taxonomy" id="320908"/>
    <lineage>
        <taxon>Eukaryota</taxon>
        <taxon>Metazoa</taxon>
        <taxon>Ecdysozoa</taxon>
        <taxon>Arthropoda</taxon>
        <taxon>Hexapoda</taxon>
        <taxon>Insecta</taxon>
        <taxon>Pterygota</taxon>
        <taxon>Neoptera</taxon>
        <taxon>Paraneoptera</taxon>
        <taxon>Hemiptera</taxon>
        <taxon>Auchenorrhyncha</taxon>
        <taxon>Membracoidea</taxon>
        <taxon>Cicadellidae</taxon>
        <taxon>Cicadellinae</taxon>
        <taxon>Proconiini</taxon>
        <taxon>Homalodisca</taxon>
    </lineage>
</organism>
<feature type="compositionally biased region" description="Basic and acidic residues" evidence="1">
    <location>
        <begin position="450"/>
        <end position="462"/>
    </location>
</feature>
<name>A0A1B6J192_9HEMI</name>
<protein>
    <submittedName>
        <fullName evidence="2">Uncharacterized protein</fullName>
    </submittedName>
</protein>
<feature type="non-terminal residue" evidence="2">
    <location>
        <position position="1"/>
    </location>
</feature>
<sequence length="490" mass="55599">IDSSKIVFTRENINSHLVSYSESPGNYKILGMLTYLFKEFGDSPAELLSKLKILMAKKKAGIAGEHVPELVLRHLFAALDMKDGFSTSLFALLRNNTFLSALVADLYFGTPLGDEERVRMHLEWIFRELMAIWEKKGELDFGSFLEEVRVLGESRSLEDEARKMCRPGEEERVEGEDEAPQESDDASGAPSHGAPAEESSYSLLSLNDDEHIARLDAELGRQLREKIHNPDDDVYSLQLLDCMERLVKTNFITDLSFVNNLFYLYQFEPLSAQTRALIKAFLDKFSDRPSVFAMYQLAALVLPPLYDLFTIFRAYCAEGFDEERFIRVAIAAGHGPFIVNKVDPGAFYPLYSRGCGKDYETFLVGLVRKEKSLDILRGLLESTGPEARACIEERIASVEWRAAHPCKKRAKKAGNVEERPESGSGAEDAAPVAREREAVAEKRKTFAEKVGARIVSDRDERKKKYRWKNYKEKKKEARRARREGPQEDVP</sequence>